<evidence type="ECO:0000256" key="2">
    <source>
        <dbReference type="ARBA" id="ARBA00023125"/>
    </source>
</evidence>
<keyword evidence="1" id="KW-0805">Transcription regulation</keyword>
<dbReference type="GO" id="GO:0003677">
    <property type="term" value="F:DNA binding"/>
    <property type="evidence" value="ECO:0007669"/>
    <property type="project" value="UniProtKB-KW"/>
</dbReference>
<keyword evidence="3" id="KW-0804">Transcription</keyword>
<feature type="domain" description="HTH luxR-type" evidence="4">
    <location>
        <begin position="207"/>
        <end position="269"/>
    </location>
</feature>
<protein>
    <submittedName>
        <fullName evidence="5">DNA-binding CsgD family transcriptional regulator</fullName>
    </submittedName>
</protein>
<organism evidence="5 6">
    <name type="scientific">Hydrogenophaga laconesensis</name>
    <dbReference type="NCBI Taxonomy" id="1805971"/>
    <lineage>
        <taxon>Bacteria</taxon>
        <taxon>Pseudomonadati</taxon>
        <taxon>Pseudomonadota</taxon>
        <taxon>Betaproteobacteria</taxon>
        <taxon>Burkholderiales</taxon>
        <taxon>Comamonadaceae</taxon>
        <taxon>Hydrogenophaga</taxon>
    </lineage>
</organism>
<evidence type="ECO:0000259" key="4">
    <source>
        <dbReference type="PROSITE" id="PS50043"/>
    </source>
</evidence>
<proteinExistence type="predicted"/>
<evidence type="ECO:0000256" key="3">
    <source>
        <dbReference type="ARBA" id="ARBA00023163"/>
    </source>
</evidence>
<dbReference type="SMART" id="SM00421">
    <property type="entry name" value="HTH_LUXR"/>
    <property type="match status" value="1"/>
</dbReference>
<keyword evidence="2 5" id="KW-0238">DNA-binding</keyword>
<dbReference type="PANTHER" id="PTHR44688:SF16">
    <property type="entry name" value="DNA-BINDING TRANSCRIPTIONAL ACTIVATOR DEVR_DOSR"/>
    <property type="match status" value="1"/>
</dbReference>
<dbReference type="PANTHER" id="PTHR44688">
    <property type="entry name" value="DNA-BINDING TRANSCRIPTIONAL ACTIVATOR DEVR_DOSR"/>
    <property type="match status" value="1"/>
</dbReference>
<evidence type="ECO:0000313" key="6">
    <source>
        <dbReference type="Proteomes" id="UP001265550"/>
    </source>
</evidence>
<sequence length="269" mass="29840">MPSTWTVRTPPPGHQVDAGALDALLDVPTSQAPGRGLLSFINAHVQVDYLSLVEYTDAVPSQVDGCTHRPDLPNITAQCFARYKRQYSQFDEVTRLAGHVQREVAGNGSVTVVHYAVDDIPDIRWRQEIFESSRLTGRVTLLYAPVARTAYALNLYRDESFGPFGSDEVVLLAGIAPLLRKVHSNALLAQRERLHADVRSSLLDRQFAQRAPRLSQREREVCVGMVNGEPLHAIADRMGVAPSTVQTLRKRAYLKLGIHSRQQLVQLAG</sequence>
<dbReference type="CDD" id="cd06170">
    <property type="entry name" value="LuxR_C_like"/>
    <property type="match status" value="1"/>
</dbReference>
<dbReference type="InterPro" id="IPR016032">
    <property type="entry name" value="Sig_transdc_resp-reg_C-effctor"/>
</dbReference>
<dbReference type="PROSITE" id="PS50043">
    <property type="entry name" value="HTH_LUXR_2"/>
    <property type="match status" value="1"/>
</dbReference>
<dbReference type="EMBL" id="JAVDWE010000002">
    <property type="protein sequence ID" value="MDR7093576.1"/>
    <property type="molecule type" value="Genomic_DNA"/>
</dbReference>
<name>A0ABU1V7Y3_9BURK</name>
<dbReference type="InterPro" id="IPR000792">
    <property type="entry name" value="Tscrpt_reg_LuxR_C"/>
</dbReference>
<dbReference type="Proteomes" id="UP001265550">
    <property type="component" value="Unassembled WGS sequence"/>
</dbReference>
<dbReference type="InterPro" id="IPR036388">
    <property type="entry name" value="WH-like_DNA-bd_sf"/>
</dbReference>
<reference evidence="5 6" key="1">
    <citation type="submission" date="2023-07" db="EMBL/GenBank/DDBJ databases">
        <title>Sorghum-associated microbial communities from plants grown in Nebraska, USA.</title>
        <authorList>
            <person name="Schachtman D."/>
        </authorList>
    </citation>
    <scope>NUCLEOTIDE SEQUENCE [LARGE SCALE GENOMIC DNA]</scope>
    <source>
        <strain evidence="5 6">BE240</strain>
    </source>
</reference>
<evidence type="ECO:0000313" key="5">
    <source>
        <dbReference type="EMBL" id="MDR7093576.1"/>
    </source>
</evidence>
<dbReference type="RefSeq" id="WP_204732570.1">
    <property type="nucleotide sequence ID" value="NZ_JAVDWE010000002.1"/>
</dbReference>
<dbReference type="SUPFAM" id="SSF46894">
    <property type="entry name" value="C-terminal effector domain of the bipartite response regulators"/>
    <property type="match status" value="1"/>
</dbReference>
<gene>
    <name evidence="5" type="ORF">J2X09_001308</name>
</gene>
<keyword evidence="6" id="KW-1185">Reference proteome</keyword>
<dbReference type="Gene3D" id="1.10.10.10">
    <property type="entry name" value="Winged helix-like DNA-binding domain superfamily/Winged helix DNA-binding domain"/>
    <property type="match status" value="1"/>
</dbReference>
<evidence type="ECO:0000256" key="1">
    <source>
        <dbReference type="ARBA" id="ARBA00023015"/>
    </source>
</evidence>
<comment type="caution">
    <text evidence="5">The sequence shown here is derived from an EMBL/GenBank/DDBJ whole genome shotgun (WGS) entry which is preliminary data.</text>
</comment>
<accession>A0ABU1V7Y3</accession>
<dbReference type="Pfam" id="PF00196">
    <property type="entry name" value="GerE"/>
    <property type="match status" value="1"/>
</dbReference>